<evidence type="ECO:0000256" key="1">
    <source>
        <dbReference type="SAM" id="Phobius"/>
    </source>
</evidence>
<name>A0ABU1SZR5_9ACTO</name>
<accession>A0ABU1SZR5</accession>
<comment type="caution">
    <text evidence="2">The sequence shown here is derived from an EMBL/GenBank/DDBJ whole genome shotgun (WGS) entry which is preliminary data.</text>
</comment>
<organism evidence="2 3">
    <name type="scientific">Arcanobacterium hippocoleae</name>
    <dbReference type="NCBI Taxonomy" id="149017"/>
    <lineage>
        <taxon>Bacteria</taxon>
        <taxon>Bacillati</taxon>
        <taxon>Actinomycetota</taxon>
        <taxon>Actinomycetes</taxon>
        <taxon>Actinomycetales</taxon>
        <taxon>Actinomycetaceae</taxon>
        <taxon>Arcanobacterium</taxon>
    </lineage>
</organism>
<protein>
    <recommendedName>
        <fullName evidence="4">DUF2768 domain-containing protein</fullName>
    </recommendedName>
</protein>
<reference evidence="2 3" key="1">
    <citation type="submission" date="2023-07" db="EMBL/GenBank/DDBJ databases">
        <title>Sequencing the genomes of 1000 actinobacteria strains.</title>
        <authorList>
            <person name="Klenk H.-P."/>
        </authorList>
    </citation>
    <scope>NUCLEOTIDE SEQUENCE [LARGE SCALE GENOMIC DNA]</scope>
    <source>
        <strain evidence="2 3">DSM 15539</strain>
    </source>
</reference>
<dbReference type="Proteomes" id="UP001266099">
    <property type="component" value="Unassembled WGS sequence"/>
</dbReference>
<evidence type="ECO:0000313" key="2">
    <source>
        <dbReference type="EMBL" id="MDR6938619.1"/>
    </source>
</evidence>
<keyword evidence="1" id="KW-1133">Transmembrane helix</keyword>
<keyword evidence="3" id="KW-1185">Reference proteome</keyword>
<gene>
    <name evidence="2" type="ORF">J2S36_000162</name>
</gene>
<feature type="transmembrane region" description="Helical" evidence="1">
    <location>
        <begin position="46"/>
        <end position="69"/>
    </location>
</feature>
<sequence length="73" mass="7999">MANTFSLNQLQMVQMSLMIISAAGVILAIANLAYAIRQKQQYRLSLIAFLLFLAVLFTPAILFFIGFMLGGVG</sequence>
<dbReference type="EMBL" id="JAVDUJ010000001">
    <property type="protein sequence ID" value="MDR6938619.1"/>
    <property type="molecule type" value="Genomic_DNA"/>
</dbReference>
<proteinExistence type="predicted"/>
<evidence type="ECO:0008006" key="4">
    <source>
        <dbReference type="Google" id="ProtNLM"/>
    </source>
</evidence>
<evidence type="ECO:0000313" key="3">
    <source>
        <dbReference type="Proteomes" id="UP001266099"/>
    </source>
</evidence>
<keyword evidence="1" id="KW-0812">Transmembrane</keyword>
<keyword evidence="1" id="KW-0472">Membrane</keyword>
<feature type="transmembrane region" description="Helical" evidence="1">
    <location>
        <begin position="12"/>
        <end position="34"/>
    </location>
</feature>